<organism evidence="2 3">
    <name type="scientific">Octopus vulgaris</name>
    <name type="common">Common octopus</name>
    <dbReference type="NCBI Taxonomy" id="6645"/>
    <lineage>
        <taxon>Eukaryota</taxon>
        <taxon>Metazoa</taxon>
        <taxon>Spiralia</taxon>
        <taxon>Lophotrochozoa</taxon>
        <taxon>Mollusca</taxon>
        <taxon>Cephalopoda</taxon>
        <taxon>Coleoidea</taxon>
        <taxon>Octopodiformes</taxon>
        <taxon>Octopoda</taxon>
        <taxon>Incirrata</taxon>
        <taxon>Octopodidae</taxon>
        <taxon>Octopus</taxon>
    </lineage>
</organism>
<name>A0AA36AZJ8_OCTVU</name>
<evidence type="ECO:0000256" key="1">
    <source>
        <dbReference type="SAM" id="Phobius"/>
    </source>
</evidence>
<evidence type="ECO:0000313" key="2">
    <source>
        <dbReference type="EMBL" id="CAI9723827.1"/>
    </source>
</evidence>
<keyword evidence="3" id="KW-1185">Reference proteome</keyword>
<dbReference type="AlphaFoldDB" id="A0AA36AZJ8"/>
<dbReference type="Proteomes" id="UP001162480">
    <property type="component" value="Chromosome 6"/>
</dbReference>
<dbReference type="EMBL" id="OX597819">
    <property type="protein sequence ID" value="CAI9723827.1"/>
    <property type="molecule type" value="Genomic_DNA"/>
</dbReference>
<evidence type="ECO:0000313" key="3">
    <source>
        <dbReference type="Proteomes" id="UP001162480"/>
    </source>
</evidence>
<proteinExistence type="predicted"/>
<protein>
    <submittedName>
        <fullName evidence="2">Uncharacterized protein</fullName>
    </submittedName>
</protein>
<feature type="transmembrane region" description="Helical" evidence="1">
    <location>
        <begin position="80"/>
        <end position="103"/>
    </location>
</feature>
<keyword evidence="1" id="KW-1133">Transmembrane helix</keyword>
<keyword evidence="1" id="KW-0812">Transmembrane</keyword>
<keyword evidence="1" id="KW-0472">Membrane</keyword>
<sequence length="131" mass="15371">MLAWVGQFIEADFSVTRCLSCHQPSPVSKQGDIFDQMSSRRILEMNDTACMTVTLIYNNTVISRGDTHTHRYACSMYVCVYIYIYIYIYIHILMHVCVCVCLFSDWECQSSYYGSMFFLWTEDYSCRPSHI</sequence>
<accession>A0AA36AZJ8</accession>
<reference evidence="2" key="1">
    <citation type="submission" date="2023-08" db="EMBL/GenBank/DDBJ databases">
        <authorList>
            <person name="Alioto T."/>
            <person name="Alioto T."/>
            <person name="Gomez Garrido J."/>
        </authorList>
    </citation>
    <scope>NUCLEOTIDE SEQUENCE</scope>
</reference>
<gene>
    <name evidence="2" type="ORF">OCTVUL_1B029737</name>
</gene>